<sequence>MQKKIITGIIAIITVFFLTGICFAEEVTNVSQDKPGKISEEAQAVADLSMAGKLAEYGRRVQNPLALVVAAQIMKNTPSQDKKMDKETEGKGTADKGKKSGSLETPEKLLADAKTMAKNNDLINELIDKESKMTAQRGKVGGPIRHVDRIMAYDTDIYRGVTFRGGERAEIALVGDGDCDLDLYVYDENDNLIDSDTDSLDRCLVSFTPRWTGKFYIKVKNLSSVYADYILVSN</sequence>
<feature type="region of interest" description="Disordered" evidence="1">
    <location>
        <begin position="78"/>
        <end position="104"/>
    </location>
</feature>
<protein>
    <recommendedName>
        <fullName evidence="4">Pre-peptidase C-terminal domain-containing protein</fullName>
    </recommendedName>
</protein>
<evidence type="ECO:0008006" key="4">
    <source>
        <dbReference type="Google" id="ProtNLM"/>
    </source>
</evidence>
<evidence type="ECO:0000256" key="1">
    <source>
        <dbReference type="SAM" id="MobiDB-lite"/>
    </source>
</evidence>
<proteinExistence type="predicted"/>
<dbReference type="KEGG" id="dli:dnl_40510"/>
<dbReference type="Proteomes" id="UP000663720">
    <property type="component" value="Chromosome"/>
</dbReference>
<dbReference type="EMBL" id="CP061799">
    <property type="protein sequence ID" value="QTA81705.1"/>
    <property type="molecule type" value="Genomic_DNA"/>
</dbReference>
<dbReference type="AlphaFoldDB" id="A0A975GHN1"/>
<evidence type="ECO:0000313" key="3">
    <source>
        <dbReference type="Proteomes" id="UP000663720"/>
    </source>
</evidence>
<gene>
    <name evidence="2" type="ORF">dnl_40510</name>
</gene>
<name>A0A975GHN1_9BACT</name>
<feature type="compositionally biased region" description="Basic and acidic residues" evidence="1">
    <location>
        <begin position="80"/>
        <end position="98"/>
    </location>
</feature>
<accession>A0A975GHN1</accession>
<reference evidence="2" key="1">
    <citation type="journal article" date="2021" name="Microb. Physiol.">
        <title>Proteogenomic Insights into the Physiology of Marine, Sulfate-Reducing, Filamentous Desulfonema limicola and Desulfonema magnum.</title>
        <authorList>
            <person name="Schnaars V."/>
            <person name="Wohlbrand L."/>
            <person name="Scheve S."/>
            <person name="Hinrichs C."/>
            <person name="Reinhardt R."/>
            <person name="Rabus R."/>
        </authorList>
    </citation>
    <scope>NUCLEOTIDE SEQUENCE</scope>
    <source>
        <strain evidence="2">5ac10</strain>
    </source>
</reference>
<dbReference type="RefSeq" id="WP_207687711.1">
    <property type="nucleotide sequence ID" value="NZ_CP061799.1"/>
</dbReference>
<evidence type="ECO:0000313" key="2">
    <source>
        <dbReference type="EMBL" id="QTA81705.1"/>
    </source>
</evidence>
<organism evidence="2 3">
    <name type="scientific">Desulfonema limicola</name>
    <dbReference type="NCBI Taxonomy" id="45656"/>
    <lineage>
        <taxon>Bacteria</taxon>
        <taxon>Pseudomonadati</taxon>
        <taxon>Thermodesulfobacteriota</taxon>
        <taxon>Desulfobacteria</taxon>
        <taxon>Desulfobacterales</taxon>
        <taxon>Desulfococcaceae</taxon>
        <taxon>Desulfonema</taxon>
    </lineage>
</organism>
<keyword evidence="3" id="KW-1185">Reference proteome</keyword>
<dbReference type="Gene3D" id="2.60.120.380">
    <property type="match status" value="1"/>
</dbReference>